<feature type="transmembrane region" description="Helical" evidence="1">
    <location>
        <begin position="12"/>
        <end position="33"/>
    </location>
</feature>
<accession>A0A6G1JTR7</accession>
<evidence type="ECO:0000313" key="3">
    <source>
        <dbReference type="Proteomes" id="UP000799428"/>
    </source>
</evidence>
<keyword evidence="1" id="KW-0472">Membrane</keyword>
<dbReference type="OrthoDB" id="196103at2759"/>
<dbReference type="AlphaFoldDB" id="A0A6G1JTR7"/>
<reference evidence="2" key="1">
    <citation type="journal article" date="2020" name="Stud. Mycol.">
        <title>101 Dothideomycetes genomes: a test case for predicting lifestyles and emergence of pathogens.</title>
        <authorList>
            <person name="Haridas S."/>
            <person name="Albert R."/>
            <person name="Binder M."/>
            <person name="Bloem J."/>
            <person name="Labutti K."/>
            <person name="Salamov A."/>
            <person name="Andreopoulos B."/>
            <person name="Baker S."/>
            <person name="Barry K."/>
            <person name="Bills G."/>
            <person name="Bluhm B."/>
            <person name="Cannon C."/>
            <person name="Castanera R."/>
            <person name="Culley D."/>
            <person name="Daum C."/>
            <person name="Ezra D."/>
            <person name="Gonzalez J."/>
            <person name="Henrissat B."/>
            <person name="Kuo A."/>
            <person name="Liang C."/>
            <person name="Lipzen A."/>
            <person name="Lutzoni F."/>
            <person name="Magnuson J."/>
            <person name="Mondo S."/>
            <person name="Nolan M."/>
            <person name="Ohm R."/>
            <person name="Pangilinan J."/>
            <person name="Park H.-J."/>
            <person name="Ramirez L."/>
            <person name="Alfaro M."/>
            <person name="Sun H."/>
            <person name="Tritt A."/>
            <person name="Yoshinaga Y."/>
            <person name="Zwiers L.-H."/>
            <person name="Turgeon B."/>
            <person name="Goodwin S."/>
            <person name="Spatafora J."/>
            <person name="Crous P."/>
            <person name="Grigoriev I."/>
        </authorList>
    </citation>
    <scope>NUCLEOTIDE SEQUENCE</scope>
    <source>
        <strain evidence="2">CBS 279.74</strain>
    </source>
</reference>
<dbReference type="EMBL" id="MU005785">
    <property type="protein sequence ID" value="KAF2703713.1"/>
    <property type="molecule type" value="Genomic_DNA"/>
</dbReference>
<keyword evidence="3" id="KW-1185">Reference proteome</keyword>
<sequence>MSFASEHKKILYVSICWFIFQLGVVIGTAIPVGQNWNAGIKNNSRVGNGTYVDLFILMLLGSKRATRQEHDRNVRESVSKCQGTILWEALLCLPNTIIGYYQPIVVGSLVGIPQIRNHFGYAQPVGSRTYVLAAFWISAFTYAPVIGFMVSAI</sequence>
<gene>
    <name evidence="2" type="ORF">K504DRAFT_507624</name>
</gene>
<proteinExistence type="predicted"/>
<protein>
    <submittedName>
        <fullName evidence="2">Uncharacterized protein</fullName>
    </submittedName>
</protein>
<feature type="transmembrane region" description="Helical" evidence="1">
    <location>
        <begin position="130"/>
        <end position="150"/>
    </location>
</feature>
<organism evidence="2 3">
    <name type="scientific">Pleomassaria siparia CBS 279.74</name>
    <dbReference type="NCBI Taxonomy" id="1314801"/>
    <lineage>
        <taxon>Eukaryota</taxon>
        <taxon>Fungi</taxon>
        <taxon>Dikarya</taxon>
        <taxon>Ascomycota</taxon>
        <taxon>Pezizomycotina</taxon>
        <taxon>Dothideomycetes</taxon>
        <taxon>Pleosporomycetidae</taxon>
        <taxon>Pleosporales</taxon>
        <taxon>Pleomassariaceae</taxon>
        <taxon>Pleomassaria</taxon>
    </lineage>
</organism>
<dbReference type="Proteomes" id="UP000799428">
    <property type="component" value="Unassembled WGS sequence"/>
</dbReference>
<name>A0A6G1JTR7_9PLEO</name>
<evidence type="ECO:0000313" key="2">
    <source>
        <dbReference type="EMBL" id="KAF2703713.1"/>
    </source>
</evidence>
<evidence type="ECO:0000256" key="1">
    <source>
        <dbReference type="SAM" id="Phobius"/>
    </source>
</evidence>
<keyword evidence="1" id="KW-1133">Transmembrane helix</keyword>
<keyword evidence="1" id="KW-0812">Transmembrane</keyword>